<dbReference type="Proteomes" id="UP001179121">
    <property type="component" value="Chromosome"/>
</dbReference>
<protein>
    <recommendedName>
        <fullName evidence="4">DUF3047 domain-containing protein</fullName>
    </recommendedName>
</protein>
<evidence type="ECO:0000313" key="3">
    <source>
        <dbReference type="Proteomes" id="UP001179121"/>
    </source>
</evidence>
<dbReference type="InterPro" id="IPR021409">
    <property type="entry name" value="DUF3047"/>
</dbReference>
<feature type="chain" id="PRO_5041662199" description="DUF3047 domain-containing protein" evidence="1">
    <location>
        <begin position="22"/>
        <end position="246"/>
    </location>
</feature>
<reference evidence="2" key="1">
    <citation type="submission" date="2022-10" db="EMBL/GenBank/DDBJ databases">
        <authorList>
            <person name="Koch H."/>
        </authorList>
    </citation>
    <scope>NUCLEOTIDE SEQUENCE</scope>
    <source>
        <strain evidence="2">DNF</strain>
    </source>
</reference>
<evidence type="ECO:0008006" key="4">
    <source>
        <dbReference type="Google" id="ProtNLM"/>
    </source>
</evidence>
<accession>A0AA86MXW4</accession>
<dbReference type="RefSeq" id="WP_289267997.1">
    <property type="nucleotide sequence ID" value="NZ_OX365700.1"/>
</dbReference>
<evidence type="ECO:0000313" key="2">
    <source>
        <dbReference type="EMBL" id="CAI4031033.1"/>
    </source>
</evidence>
<keyword evidence="1" id="KW-0732">Signal</keyword>
<dbReference type="Pfam" id="PF11249">
    <property type="entry name" value="DUF3047"/>
    <property type="match status" value="1"/>
</dbReference>
<sequence length="246" mass="27309">MGMTWPIASAALLSLAAVVSAETPVLLEVGLFSQAGERDGLPAGWKPLTFKNVPKPTQYGLVKDGETLVVKAVSEAAASGLIREIRIDPNEYPIVQWRWKVANVLQEGDVTKKSGDDYPARLYITFEYDPERAGLFEKAKYQAAKAIFGPDVPFRALNYIWESKAAKGSIIPNPYTDWTMMVVVESGTARLNQWITEERNLAEDFRRAFNEPPLMISGVAIMTDTDNTKEQATAYYGDILFKKALP</sequence>
<keyword evidence="3" id="KW-1185">Reference proteome</keyword>
<name>A0AA86MXW4_9BACT</name>
<evidence type="ECO:0000256" key="1">
    <source>
        <dbReference type="SAM" id="SignalP"/>
    </source>
</evidence>
<feature type="signal peptide" evidence="1">
    <location>
        <begin position="1"/>
        <end position="21"/>
    </location>
</feature>
<gene>
    <name evidence="2" type="ORF">DNFV4_01465</name>
</gene>
<dbReference type="EMBL" id="OX365700">
    <property type="protein sequence ID" value="CAI4031033.1"/>
    <property type="molecule type" value="Genomic_DNA"/>
</dbReference>
<dbReference type="KEGG" id="nti:DNFV4_01465"/>
<proteinExistence type="predicted"/>
<organism evidence="2 3">
    <name type="scientific">Nitrospira tepida</name>
    <dbReference type="NCBI Taxonomy" id="2973512"/>
    <lineage>
        <taxon>Bacteria</taxon>
        <taxon>Pseudomonadati</taxon>
        <taxon>Nitrospirota</taxon>
        <taxon>Nitrospiria</taxon>
        <taxon>Nitrospirales</taxon>
        <taxon>Nitrospiraceae</taxon>
        <taxon>Nitrospira</taxon>
    </lineage>
</organism>
<dbReference type="AlphaFoldDB" id="A0AA86MXW4"/>